<reference evidence="3" key="1">
    <citation type="submission" date="2023-01" db="EMBL/GenBank/DDBJ databases">
        <authorList>
            <person name="Piombo E."/>
        </authorList>
    </citation>
    <scope>NUCLEOTIDE SEQUENCE</scope>
</reference>
<proteinExistence type="predicted"/>
<organism evidence="3 4">
    <name type="scientific">Clonostachys chloroleuca</name>
    <dbReference type="NCBI Taxonomy" id="1926264"/>
    <lineage>
        <taxon>Eukaryota</taxon>
        <taxon>Fungi</taxon>
        <taxon>Dikarya</taxon>
        <taxon>Ascomycota</taxon>
        <taxon>Pezizomycotina</taxon>
        <taxon>Sordariomycetes</taxon>
        <taxon>Hypocreomycetidae</taxon>
        <taxon>Hypocreales</taxon>
        <taxon>Bionectriaceae</taxon>
        <taxon>Clonostachys</taxon>
    </lineage>
</organism>
<gene>
    <name evidence="3" type="ORF">CCHLO57077_00019142</name>
</gene>
<keyword evidence="2" id="KW-1133">Transmembrane helix</keyword>
<protein>
    <submittedName>
        <fullName evidence="3">Uncharacterized protein</fullName>
    </submittedName>
</protein>
<dbReference type="EMBL" id="CABFNP030001294">
    <property type="protein sequence ID" value="CAI6097694.1"/>
    <property type="molecule type" value="Genomic_DNA"/>
</dbReference>
<keyword evidence="2" id="KW-0472">Membrane</keyword>
<comment type="caution">
    <text evidence="3">The sequence shown here is derived from an EMBL/GenBank/DDBJ whole genome shotgun (WGS) entry which is preliminary data.</text>
</comment>
<sequence>MEILHITAVNPSGILFGCKGKEVLISKYQSVSYRYLSFCWRVYRIRCKEAYERWASLLYNITGELEGVVFSSSYNSSFCSSREREVDKSDSDIGSDEDNDSSKREVDNKDIAALPYSILNRAVFLFISALIKVYISGNMYMNVLLSFCIVLGIR</sequence>
<evidence type="ECO:0000256" key="2">
    <source>
        <dbReference type="SAM" id="Phobius"/>
    </source>
</evidence>
<feature type="compositionally biased region" description="Basic and acidic residues" evidence="1">
    <location>
        <begin position="81"/>
        <end position="91"/>
    </location>
</feature>
<keyword evidence="2" id="KW-0812">Transmembrane</keyword>
<accession>A0AA35MIN6</accession>
<evidence type="ECO:0000256" key="1">
    <source>
        <dbReference type="SAM" id="MobiDB-lite"/>
    </source>
</evidence>
<dbReference type="AlphaFoldDB" id="A0AA35MIN6"/>
<keyword evidence="4" id="KW-1185">Reference proteome</keyword>
<feature type="transmembrane region" description="Helical" evidence="2">
    <location>
        <begin position="137"/>
        <end position="153"/>
    </location>
</feature>
<feature type="region of interest" description="Disordered" evidence="1">
    <location>
        <begin position="80"/>
        <end position="103"/>
    </location>
</feature>
<name>A0AA35MIN6_9HYPO</name>
<evidence type="ECO:0000313" key="3">
    <source>
        <dbReference type="EMBL" id="CAI6097694.1"/>
    </source>
</evidence>
<dbReference type="Proteomes" id="UP001160390">
    <property type="component" value="Unassembled WGS sequence"/>
</dbReference>
<evidence type="ECO:0000313" key="4">
    <source>
        <dbReference type="Proteomes" id="UP001160390"/>
    </source>
</evidence>